<evidence type="ECO:0008006" key="3">
    <source>
        <dbReference type="Google" id="ProtNLM"/>
    </source>
</evidence>
<evidence type="ECO:0000313" key="1">
    <source>
        <dbReference type="EMBL" id="OIN97610.1"/>
    </source>
</evidence>
<proteinExistence type="predicted"/>
<dbReference type="Pfam" id="PF14076">
    <property type="entry name" value="DUF4258"/>
    <property type="match status" value="1"/>
</dbReference>
<organism evidence="1 2">
    <name type="scientific">Candidatus Desantisbacteria bacterium CG1_02_38_46</name>
    <dbReference type="NCBI Taxonomy" id="1817893"/>
    <lineage>
        <taxon>Bacteria</taxon>
        <taxon>Candidatus Desantisiibacteriota</taxon>
    </lineage>
</organism>
<name>A0A1J4SFZ7_9BACT</name>
<gene>
    <name evidence="1" type="ORF">AUJ66_02560</name>
</gene>
<dbReference type="AlphaFoldDB" id="A0A1J4SFZ7"/>
<accession>A0A1J4SFZ7</accession>
<evidence type="ECO:0000313" key="2">
    <source>
        <dbReference type="Proteomes" id="UP000182278"/>
    </source>
</evidence>
<dbReference type="Proteomes" id="UP000182278">
    <property type="component" value="Unassembled WGS sequence"/>
</dbReference>
<comment type="caution">
    <text evidence="1">The sequence shown here is derived from an EMBL/GenBank/DDBJ whole genome shotgun (WGS) entry which is preliminary data.</text>
</comment>
<dbReference type="EMBL" id="MNUO01000041">
    <property type="protein sequence ID" value="OIN97610.1"/>
    <property type="molecule type" value="Genomic_DNA"/>
</dbReference>
<dbReference type="InterPro" id="IPR025354">
    <property type="entry name" value="DUF4258"/>
</dbReference>
<reference evidence="1 2" key="1">
    <citation type="journal article" date="2016" name="Environ. Microbiol.">
        <title>Genomic resolution of a cold subsurface aquifer community provides metabolic insights for novel microbes adapted to high CO concentrations.</title>
        <authorList>
            <person name="Probst A.J."/>
            <person name="Castelle C.J."/>
            <person name="Singh A."/>
            <person name="Brown C.T."/>
            <person name="Anantharaman K."/>
            <person name="Sharon I."/>
            <person name="Hug L.A."/>
            <person name="Burstein D."/>
            <person name="Emerson J.B."/>
            <person name="Thomas B.C."/>
            <person name="Banfield J.F."/>
        </authorList>
    </citation>
    <scope>NUCLEOTIDE SEQUENCE [LARGE SCALE GENOMIC DNA]</scope>
    <source>
        <strain evidence="1">CG1_02_38_46</strain>
    </source>
</reference>
<protein>
    <recommendedName>
        <fullName evidence="3">DUF4258 domain-containing protein</fullName>
    </recommendedName>
</protein>
<sequence>MVFSNHALEQLSDRGATQEEVRITIQQGEQVPARKDRVAFRKNFSFNSTWKEKHYETKQVTPIVKEEPDKYTVITVYVFYFGGE</sequence>
<dbReference type="STRING" id="1817893.AUJ66_02560"/>